<dbReference type="InterPro" id="IPR016913">
    <property type="entry name" value="UCP029215"/>
</dbReference>
<dbReference type="RefSeq" id="WP_010915283.1">
    <property type="nucleotide sequence ID" value="NC_002678.2"/>
</dbReference>
<accession>Q984H3</accession>
<dbReference type="KEGG" id="mlo:mlr8006"/>
<evidence type="ECO:0000313" key="1">
    <source>
        <dbReference type="EMBL" id="BAB53657.1"/>
    </source>
</evidence>
<dbReference type="PIRSF" id="PIRSF029215">
    <property type="entry name" value="UCP029215"/>
    <property type="match status" value="1"/>
</dbReference>
<sequence length="382" mass="40383">MQFTDAVTVAGTRRTADGYLVATARAVRTGIQLYAGHEVGKPDQEVVRVYRAADQVFSTESLQSFSHAPITVDHPDEEVSAENWKALSVGEVSTAAKQDGQWVMLPLILKDAAAIKSVMDGKRELSAGYTCDLDFTPGVTADGEPYDAQQRGIRINHLALVDRARAGSKARIGDDGGPWGAAPISTTDKETITMSDALRTVVVDGLSVTTTDQGAQAISKLLKDLESSAAKLVDAQTRYQAALAAKDADLAKAHAERDAANAKVLSDADLDKRVAARADLITKAKAIAKDVKTDGLSDSAIRKAAVTAALGDAAVRDKADAYIDARFDILVEDAAKKSGGADPFRQVVQNGLQTADNTNGAAAAHNAMVRDMSSAWMMKKEA</sequence>
<gene>
    <name evidence="1" type="ordered locus">mlr8006</name>
</gene>
<reference evidence="1 2" key="1">
    <citation type="journal article" date="2000" name="DNA Res.">
        <title>Complete genome structure of the nitrogen-fixing symbiotic bacterium Mesorhizobium loti.</title>
        <authorList>
            <person name="Kaneko T."/>
            <person name="Nakamura Y."/>
            <person name="Sato S."/>
            <person name="Asamizu E."/>
            <person name="Kato T."/>
            <person name="Sasamoto S."/>
            <person name="Watanabe A."/>
            <person name="Idesawa K."/>
            <person name="Ishikawa A."/>
            <person name="Kawashima K."/>
            <person name="Kimura T."/>
            <person name="Kishida Y."/>
            <person name="Kiyokawa C."/>
            <person name="Kohara M."/>
            <person name="Matsumoto M."/>
            <person name="Matsuno A."/>
            <person name="Mochizuki Y."/>
            <person name="Nakayama S."/>
            <person name="Nakazaki N."/>
            <person name="Shimpo S."/>
            <person name="Sugimoto M."/>
            <person name="Takeuchi C."/>
            <person name="Yamada M."/>
            <person name="Tabata S."/>
        </authorList>
    </citation>
    <scope>NUCLEOTIDE SEQUENCE [LARGE SCALE GENOMIC DNA]</scope>
    <source>
        <strain evidence="2">LMG 29417 / CECT 9101 / MAFF 303099</strain>
    </source>
</reference>
<dbReference type="AlphaFoldDB" id="Q984H3"/>
<dbReference type="eggNOG" id="COG3566">
    <property type="taxonomic scope" value="Bacteria"/>
</dbReference>
<dbReference type="PATRIC" id="fig|266835.9.peg.6401"/>
<dbReference type="Pfam" id="PF09979">
    <property type="entry name" value="DUF2213"/>
    <property type="match status" value="1"/>
</dbReference>
<dbReference type="HOGENOM" id="CLU_049293_1_0_5"/>
<protein>
    <submittedName>
        <fullName evidence="1">Mlr8006 protein</fullName>
    </submittedName>
</protein>
<proteinExistence type="predicted"/>
<name>Q984H3_RHILO</name>
<organism evidence="1 2">
    <name type="scientific">Mesorhizobium japonicum (strain LMG 29417 / CECT 9101 / MAFF 303099)</name>
    <name type="common">Mesorhizobium loti (strain MAFF 303099)</name>
    <dbReference type="NCBI Taxonomy" id="266835"/>
    <lineage>
        <taxon>Bacteria</taxon>
        <taxon>Pseudomonadati</taxon>
        <taxon>Pseudomonadota</taxon>
        <taxon>Alphaproteobacteria</taxon>
        <taxon>Hyphomicrobiales</taxon>
        <taxon>Phyllobacteriaceae</taxon>
        <taxon>Mesorhizobium</taxon>
    </lineage>
</organism>
<dbReference type="DNASU" id="1230848"/>
<dbReference type="Proteomes" id="UP000000552">
    <property type="component" value="Chromosome"/>
</dbReference>
<evidence type="ECO:0000313" key="2">
    <source>
        <dbReference type="Proteomes" id="UP000000552"/>
    </source>
</evidence>
<dbReference type="EMBL" id="BA000012">
    <property type="protein sequence ID" value="BAB53657.1"/>
    <property type="molecule type" value="Genomic_DNA"/>
</dbReference>
<dbReference type="SMR" id="Q984H3"/>